<dbReference type="eggNOG" id="ENOG5032YPT">
    <property type="taxonomic scope" value="Bacteria"/>
</dbReference>
<dbReference type="AlphaFoldDB" id="A0A011P554"/>
<dbReference type="PROSITE" id="PS51257">
    <property type="entry name" value="PROKAR_LIPOPROTEIN"/>
    <property type="match status" value="1"/>
</dbReference>
<proteinExistence type="predicted"/>
<evidence type="ECO:0000313" key="2">
    <source>
        <dbReference type="Proteomes" id="UP000022141"/>
    </source>
</evidence>
<name>A0A011P554_ACCRE</name>
<accession>A0A011P554</accession>
<protein>
    <recommendedName>
        <fullName evidence="3">Lipoprotein</fullName>
    </recommendedName>
</protein>
<organism evidence="1 2">
    <name type="scientific">Accumulibacter regalis</name>
    <dbReference type="NCBI Taxonomy" id="522306"/>
    <lineage>
        <taxon>Bacteria</taxon>
        <taxon>Pseudomonadati</taxon>
        <taxon>Pseudomonadota</taxon>
        <taxon>Betaproteobacteria</taxon>
        <taxon>Candidatus Accumulibacter</taxon>
    </lineage>
</organism>
<dbReference type="PATRIC" id="fig|1454004.3.peg.1140"/>
<dbReference type="STRING" id="1454004.AW11_01086"/>
<gene>
    <name evidence="1" type="ORF">AW11_01086</name>
</gene>
<comment type="caution">
    <text evidence="1">The sequence shown here is derived from an EMBL/GenBank/DDBJ whole genome shotgun (WGS) entry which is preliminary data.</text>
</comment>
<dbReference type="EMBL" id="JEMY01000010">
    <property type="protein sequence ID" value="EXI90053.1"/>
    <property type="molecule type" value="Genomic_DNA"/>
</dbReference>
<dbReference type="Proteomes" id="UP000022141">
    <property type="component" value="Unassembled WGS sequence"/>
</dbReference>
<sequence length="247" mass="25955">MVKSKNPGAGSIRRPSSKALALSAVVVLTACATQYSEAPIATNFPTSKQHKLQAGFHWNAIADNAAGTLINSLKLGKGCLAPQRECERVYVRQTNDPSAFAQAFRTAFITSLVNAGLSVAKKPAGATEVDFDIQVVNFSPRRPDGTFNSATVIYAGLWGLSGVWESASPGAAGVLAVGAFDAHRWLTSEMASGSTPQLEVIVTVSASDATQYLGRATNVYYVADSDVNLYVPPQPPSLYSISVTGGQ</sequence>
<evidence type="ECO:0008006" key="3">
    <source>
        <dbReference type="Google" id="ProtNLM"/>
    </source>
</evidence>
<keyword evidence="2" id="KW-1185">Reference proteome</keyword>
<reference evidence="1" key="1">
    <citation type="submission" date="2014-02" db="EMBL/GenBank/DDBJ databases">
        <title>Expanding our view of genomic diversity in Candidatus Accumulibacter clades.</title>
        <authorList>
            <person name="Skennerton C.T."/>
            <person name="Barr J.J."/>
            <person name="Slater F.R."/>
            <person name="Bond P.L."/>
            <person name="Tyson G.W."/>
        </authorList>
    </citation>
    <scope>NUCLEOTIDE SEQUENCE [LARGE SCALE GENOMIC DNA]</scope>
</reference>
<evidence type="ECO:0000313" key="1">
    <source>
        <dbReference type="EMBL" id="EXI90053.1"/>
    </source>
</evidence>